<protein>
    <submittedName>
        <fullName evidence="1">Uncharacterized protein</fullName>
    </submittedName>
</protein>
<dbReference type="Proteomes" id="UP000694411">
    <property type="component" value="Chromosome 2"/>
</dbReference>
<evidence type="ECO:0000313" key="1">
    <source>
        <dbReference type="Ensembl" id="ENSTGEP00000031597.1"/>
    </source>
</evidence>
<proteinExistence type="predicted"/>
<keyword evidence="2" id="KW-1185">Reference proteome</keyword>
<reference evidence="1" key="1">
    <citation type="submission" date="2018-05" db="EMBL/GenBank/DDBJ databases">
        <title>Whole genome of Theropithecus gelada.</title>
        <authorList>
            <person name="Chiou K.L."/>
            <person name="Snyder-Mackler N."/>
        </authorList>
    </citation>
    <scope>NUCLEOTIDE SEQUENCE [LARGE SCALE GENOMIC DNA]</scope>
</reference>
<dbReference type="InterPro" id="IPR038526">
    <property type="entry name" value="Ribosomal_eL22_sf"/>
</dbReference>
<reference evidence="1" key="3">
    <citation type="submission" date="2025-09" db="UniProtKB">
        <authorList>
            <consortium name="Ensembl"/>
        </authorList>
    </citation>
    <scope>IDENTIFICATION</scope>
</reference>
<dbReference type="AlphaFoldDB" id="A0A8D2G1V6"/>
<evidence type="ECO:0000313" key="2">
    <source>
        <dbReference type="Proteomes" id="UP000694411"/>
    </source>
</evidence>
<reference evidence="1" key="2">
    <citation type="submission" date="2025-08" db="UniProtKB">
        <authorList>
            <consortium name="Ensembl"/>
        </authorList>
    </citation>
    <scope>IDENTIFICATION</scope>
</reference>
<dbReference type="Ensembl" id="ENSTGET00000037548.1">
    <property type="protein sequence ID" value="ENSTGEP00000031597.1"/>
    <property type="gene ID" value="ENSTGEG00000025289.1"/>
</dbReference>
<accession>A0A8D2G1V6</accession>
<name>A0A8D2G1V6_THEGE</name>
<dbReference type="Gene3D" id="3.30.1360.210">
    <property type="match status" value="1"/>
</dbReference>
<sequence length="96" mass="10728">MAPVKKLVAKGGKKKKQVLKFPLDCTHPVEDGIMDPLLPIEAIFLGFSPSLVHSLHFLLLLPGNLLSQNSFLHPRYCLRFCFGGTHTKRVCKQMAN</sequence>
<organism evidence="1 2">
    <name type="scientific">Theropithecus gelada</name>
    <name type="common">Gelada baboon</name>
    <dbReference type="NCBI Taxonomy" id="9565"/>
    <lineage>
        <taxon>Eukaryota</taxon>
        <taxon>Metazoa</taxon>
        <taxon>Chordata</taxon>
        <taxon>Craniata</taxon>
        <taxon>Vertebrata</taxon>
        <taxon>Euteleostomi</taxon>
        <taxon>Mammalia</taxon>
        <taxon>Eutheria</taxon>
        <taxon>Euarchontoglires</taxon>
        <taxon>Primates</taxon>
        <taxon>Haplorrhini</taxon>
        <taxon>Catarrhini</taxon>
        <taxon>Cercopithecidae</taxon>
        <taxon>Cercopithecinae</taxon>
        <taxon>Theropithecus</taxon>
    </lineage>
</organism>